<organism evidence="6 7">
    <name type="scientific">Clavelina lepadiformis</name>
    <name type="common">Light-bulb sea squirt</name>
    <name type="synonym">Ascidia lepadiformis</name>
    <dbReference type="NCBI Taxonomy" id="159417"/>
    <lineage>
        <taxon>Eukaryota</taxon>
        <taxon>Metazoa</taxon>
        <taxon>Chordata</taxon>
        <taxon>Tunicata</taxon>
        <taxon>Ascidiacea</taxon>
        <taxon>Aplousobranchia</taxon>
        <taxon>Clavelinidae</taxon>
        <taxon>Clavelina</taxon>
    </lineage>
</organism>
<dbReference type="EMBL" id="CAWYQH010000119">
    <property type="protein sequence ID" value="CAK8691315.1"/>
    <property type="molecule type" value="Genomic_DNA"/>
</dbReference>
<reference evidence="6 7" key="1">
    <citation type="submission" date="2024-02" db="EMBL/GenBank/DDBJ databases">
        <authorList>
            <person name="Daric V."/>
            <person name="Darras S."/>
        </authorList>
    </citation>
    <scope>NUCLEOTIDE SEQUENCE [LARGE SCALE GENOMIC DNA]</scope>
</reference>
<evidence type="ECO:0000256" key="1">
    <source>
        <dbReference type="ARBA" id="ARBA00005232"/>
    </source>
</evidence>
<keyword evidence="3 4" id="KW-0012">Acyltransferase</keyword>
<proteinExistence type="inferred from homology"/>
<protein>
    <recommendedName>
        <fullName evidence="5">Choline/carnitine acyltransferase domain-containing protein</fullName>
    </recommendedName>
</protein>
<evidence type="ECO:0000256" key="4">
    <source>
        <dbReference type="RuleBase" id="RU003801"/>
    </source>
</evidence>
<dbReference type="Gene3D" id="3.30.559.10">
    <property type="entry name" value="Chloramphenicol acetyltransferase-like domain"/>
    <property type="match status" value="1"/>
</dbReference>
<name>A0ABP0GIB6_CLALP</name>
<dbReference type="InterPro" id="IPR023213">
    <property type="entry name" value="CAT-like_dom_sf"/>
</dbReference>
<comment type="similarity">
    <text evidence="1 4">Belongs to the carnitine/choline acetyltransferase family.</text>
</comment>
<dbReference type="Pfam" id="PF00755">
    <property type="entry name" value="Carn_acyltransf"/>
    <property type="match status" value="1"/>
</dbReference>
<dbReference type="Proteomes" id="UP001642483">
    <property type="component" value="Unassembled WGS sequence"/>
</dbReference>
<sequence length="699" mass="80022">MTTLEMSSHWVIWGTLGAVLSQLLLTNHVAATKFQASAIGLLLGISIYRILEQVRWEIIRKLLTYRNWMYDQKSSKTKAWGMLLSLLMPKKNKLFALQEYLPKYPLPKLEETCKRTLSMVKPLVNEKEYATIQEAIDELKQNEGPKLQKILEKRYKTEENWLSELWDKYVYLAGRKAIPIHSNFVILGDAKFRQFCPVSHQLSQAANHIRYAMEYKERVETGTLRNMMIQNIVPICCHRYNYVCSTTRIPQEDVDDLKTFRGTKHIVVFCKGSMYRLDIYSIDVAGNESLLTPREIQSKLEDIVKDASKRKAAAGTSQIVNPSIFTTTDRTRWAKLRKSMQTEEENATSLNAVETSAFCVALDDETPKNLSEEFHLYMTGNGYNRWFDKSLTMIFASNGEMGLNIEHTSAEATLPARLWEFVYYHSKYDANGNAMHQGLQHTNLPVAEYLSWNLDDYSSDIADIKDKWEGLVKDFDGYVFFANKGKNFIKKLRVSPDGYIQMALQLAFYRCHTETPKTYETAATRFFKLGRTETIRSVSEHSVQFTKTFDDPAVPSKTKVDHLKAAIKHQTLYKYDAMNGQAVDRHLLGLYLAGKFSGFIPKLFTLKPFCEADRLSTSQGPRRYDPIISRKVADKTDPVGGGFGAQRPDGYGVSYFLDGEKVHFLISSFHHCHDTSSVKFGEAIQRAIDDMKALMELAK</sequence>
<evidence type="ECO:0000256" key="2">
    <source>
        <dbReference type="ARBA" id="ARBA00022679"/>
    </source>
</evidence>
<keyword evidence="2 4" id="KW-0808">Transferase</keyword>
<dbReference type="InterPro" id="IPR000542">
    <property type="entry name" value="Carn_acyl_trans"/>
</dbReference>
<gene>
    <name evidence="6" type="ORF">CVLEPA_LOCUS23885</name>
</gene>
<dbReference type="PANTHER" id="PTHR22589">
    <property type="entry name" value="CARNITINE O-ACYLTRANSFERASE"/>
    <property type="match status" value="1"/>
</dbReference>
<keyword evidence="7" id="KW-1185">Reference proteome</keyword>
<dbReference type="PROSITE" id="PS00440">
    <property type="entry name" value="ACYLTRANSF_C_2"/>
    <property type="match status" value="1"/>
</dbReference>
<evidence type="ECO:0000256" key="3">
    <source>
        <dbReference type="ARBA" id="ARBA00023315"/>
    </source>
</evidence>
<accession>A0ABP0GIB6</accession>
<dbReference type="InterPro" id="IPR042231">
    <property type="entry name" value="Cho/carn_acyl_trans_2"/>
</dbReference>
<dbReference type="Gene3D" id="3.30.559.70">
    <property type="entry name" value="Choline/Carnitine o-acyltransferase, domain 2"/>
    <property type="match status" value="1"/>
</dbReference>
<dbReference type="InterPro" id="IPR039551">
    <property type="entry name" value="Cho/carn_acyl_trans"/>
</dbReference>
<evidence type="ECO:0000313" key="6">
    <source>
        <dbReference type="EMBL" id="CAK8691315.1"/>
    </source>
</evidence>
<evidence type="ECO:0000313" key="7">
    <source>
        <dbReference type="Proteomes" id="UP001642483"/>
    </source>
</evidence>
<feature type="domain" description="Choline/carnitine acyltransferase" evidence="5">
    <location>
        <begin position="105"/>
        <end position="685"/>
    </location>
</feature>
<dbReference type="SUPFAM" id="SSF52777">
    <property type="entry name" value="CoA-dependent acyltransferases"/>
    <property type="match status" value="2"/>
</dbReference>
<comment type="caution">
    <text evidence="6">The sequence shown here is derived from an EMBL/GenBank/DDBJ whole genome shotgun (WGS) entry which is preliminary data.</text>
</comment>
<evidence type="ECO:0000259" key="5">
    <source>
        <dbReference type="Pfam" id="PF00755"/>
    </source>
</evidence>
<dbReference type="PANTHER" id="PTHR22589:SF113">
    <property type="entry name" value="CARNITINE O-PALMITOYLTRANSFERASE 1, LIVER ISOFORM-LIKE"/>
    <property type="match status" value="1"/>
</dbReference>